<comment type="similarity">
    <text evidence="6">Belongs to the major facilitator superfamily. Phosphate:H(+) symporter (TC 2.A.1.9) family.</text>
</comment>
<reference evidence="8" key="2">
    <citation type="submission" date="2022-03" db="EMBL/GenBank/DDBJ databases">
        <title>Draft title - Genomic analysis of global carrot germplasm unveils the trajectory of domestication and the origin of high carotenoid orange carrot.</title>
        <authorList>
            <person name="Iorizzo M."/>
            <person name="Ellison S."/>
            <person name="Senalik D."/>
            <person name="Macko-Podgorni A."/>
            <person name="Grzebelus D."/>
            <person name="Bostan H."/>
            <person name="Rolling W."/>
            <person name="Curaba J."/>
            <person name="Simon P."/>
        </authorList>
    </citation>
    <scope>NUCLEOTIDE SEQUENCE</scope>
    <source>
        <tissue evidence="8">Leaf</tissue>
    </source>
</reference>
<gene>
    <name evidence="8" type="ORF">DCAR_0729950</name>
</gene>
<evidence type="ECO:0000256" key="1">
    <source>
        <dbReference type="ARBA" id="ARBA00004141"/>
    </source>
</evidence>
<organism evidence="8 9">
    <name type="scientific">Daucus carota subsp. sativus</name>
    <name type="common">Carrot</name>
    <dbReference type="NCBI Taxonomy" id="79200"/>
    <lineage>
        <taxon>Eukaryota</taxon>
        <taxon>Viridiplantae</taxon>
        <taxon>Streptophyta</taxon>
        <taxon>Embryophyta</taxon>
        <taxon>Tracheophyta</taxon>
        <taxon>Spermatophyta</taxon>
        <taxon>Magnoliopsida</taxon>
        <taxon>eudicotyledons</taxon>
        <taxon>Gunneridae</taxon>
        <taxon>Pentapetalae</taxon>
        <taxon>asterids</taxon>
        <taxon>campanulids</taxon>
        <taxon>Apiales</taxon>
        <taxon>Apiaceae</taxon>
        <taxon>Apioideae</taxon>
        <taxon>Scandiceae</taxon>
        <taxon>Daucinae</taxon>
        <taxon>Daucus</taxon>
        <taxon>Daucus sect. Daucus</taxon>
    </lineage>
</organism>
<feature type="transmembrane region" description="Helical" evidence="7">
    <location>
        <begin position="451"/>
        <end position="474"/>
    </location>
</feature>
<dbReference type="CDD" id="cd17414">
    <property type="entry name" value="MFS_NPF4"/>
    <property type="match status" value="1"/>
</dbReference>
<dbReference type="InterPro" id="IPR036259">
    <property type="entry name" value="MFS_trans_sf"/>
</dbReference>
<dbReference type="SUPFAM" id="SSF103473">
    <property type="entry name" value="MFS general substrate transporter"/>
    <property type="match status" value="1"/>
</dbReference>
<protein>
    <submittedName>
        <fullName evidence="8">Uncharacterized protein</fullName>
    </submittedName>
</protein>
<evidence type="ECO:0000256" key="7">
    <source>
        <dbReference type="SAM" id="Phobius"/>
    </source>
</evidence>
<dbReference type="InterPro" id="IPR000109">
    <property type="entry name" value="POT_fam"/>
</dbReference>
<keyword evidence="5 7" id="KW-0472">Membrane</keyword>
<name>A0AAF0XLR9_DAUCS</name>
<keyword evidence="3 7" id="KW-0812">Transmembrane</keyword>
<dbReference type="PANTHER" id="PTHR11654">
    <property type="entry name" value="OLIGOPEPTIDE TRANSPORTER-RELATED"/>
    <property type="match status" value="1"/>
</dbReference>
<dbReference type="AlphaFoldDB" id="A0AAF0XLR9"/>
<dbReference type="GO" id="GO:0016020">
    <property type="term" value="C:membrane"/>
    <property type="evidence" value="ECO:0007669"/>
    <property type="project" value="UniProtKB-SubCell"/>
</dbReference>
<comment type="subcellular location">
    <subcellularLocation>
        <location evidence="1">Membrane</location>
        <topology evidence="1">Multi-pass membrane protein</topology>
    </subcellularLocation>
</comment>
<proteinExistence type="inferred from homology"/>
<feature type="transmembrane region" description="Helical" evidence="7">
    <location>
        <begin position="146"/>
        <end position="167"/>
    </location>
</feature>
<feature type="transmembrane region" description="Helical" evidence="7">
    <location>
        <begin position="97"/>
        <end position="116"/>
    </location>
</feature>
<feature type="transmembrane region" description="Helical" evidence="7">
    <location>
        <begin position="27"/>
        <end position="48"/>
    </location>
</feature>
<evidence type="ECO:0000256" key="2">
    <source>
        <dbReference type="ARBA" id="ARBA00005982"/>
    </source>
</evidence>
<dbReference type="Proteomes" id="UP000077755">
    <property type="component" value="Chromosome 7"/>
</dbReference>
<sequence>MDEADHLREWEGYVDWKNRPALRGKHGGVLAASFVLAVEILENLAYLANASNLVLYLLRFMHFSPSSSANIVTNFMGTAFLLALLGGFLSDAYFTTYCIYLISAIIEFMGLLILTLQAQRPSLRPPSCMPTNRNTVCQELEGAKSVMLFAGLYLVALGVGGIKGSLLTHGAEQFDDTIPEGRKKRSTFFNYYVFCLACGALIAVTFVVWIEDNWGWQWGFGISTATILISILIFLIGSTTYRNRVPRGSPMTSILKVLTAAVCNTCICKSPFSTTTDTQKRGEGDLHHANQQEAAQFSSEAEFLNRALHENPDYPALDCTVTEVKEVKIVLKILPIFMSTIMLNCCLAQLSTFSVQQAATMNTKIGSLRVSPASLPVFPVLFIMVLAPIYNHIIIPFARKVTRTETGITHLQRIGTGLFLSIVAMTVAALVEMKRKKVATLYGQLNSTKPLPITFLWVSLQYLFLGSADLFTLAGMMEFFFTEAPLSLRSLATSLSWASLATGYYFSSVLVSTVNRVTRTFGNTPWLYGSNINYYHLERFYWLMGILSTLNFLHFLFWANRYKYRSTRSGNE</sequence>
<evidence type="ECO:0000313" key="8">
    <source>
        <dbReference type="EMBL" id="WOH10481.1"/>
    </source>
</evidence>
<feature type="transmembrane region" description="Helical" evidence="7">
    <location>
        <begin position="188"/>
        <end position="210"/>
    </location>
</feature>
<feature type="transmembrane region" description="Helical" evidence="7">
    <location>
        <begin position="486"/>
        <end position="506"/>
    </location>
</feature>
<keyword evidence="9" id="KW-1185">Reference proteome</keyword>
<feature type="transmembrane region" description="Helical" evidence="7">
    <location>
        <begin position="373"/>
        <end position="393"/>
    </location>
</feature>
<dbReference type="EMBL" id="CP093349">
    <property type="protein sequence ID" value="WOH10481.1"/>
    <property type="molecule type" value="Genomic_DNA"/>
</dbReference>
<reference evidence="8" key="1">
    <citation type="journal article" date="2016" name="Nat. Genet.">
        <title>A high-quality carrot genome assembly provides new insights into carotenoid accumulation and asterid genome evolution.</title>
        <authorList>
            <person name="Iorizzo M."/>
            <person name="Ellison S."/>
            <person name="Senalik D."/>
            <person name="Zeng P."/>
            <person name="Satapoomin P."/>
            <person name="Huang J."/>
            <person name="Bowman M."/>
            <person name="Iovene M."/>
            <person name="Sanseverino W."/>
            <person name="Cavagnaro P."/>
            <person name="Yildiz M."/>
            <person name="Macko-Podgorni A."/>
            <person name="Moranska E."/>
            <person name="Grzebelus E."/>
            <person name="Grzebelus D."/>
            <person name="Ashrafi H."/>
            <person name="Zheng Z."/>
            <person name="Cheng S."/>
            <person name="Spooner D."/>
            <person name="Van Deynze A."/>
            <person name="Simon P."/>
        </authorList>
    </citation>
    <scope>NUCLEOTIDE SEQUENCE</scope>
    <source>
        <tissue evidence="8">Leaf</tissue>
    </source>
</reference>
<evidence type="ECO:0000256" key="6">
    <source>
        <dbReference type="ARBA" id="ARBA00044504"/>
    </source>
</evidence>
<evidence type="ECO:0000256" key="5">
    <source>
        <dbReference type="ARBA" id="ARBA00023136"/>
    </source>
</evidence>
<keyword evidence="4 7" id="KW-1133">Transmembrane helix</keyword>
<feature type="transmembrane region" description="Helical" evidence="7">
    <location>
        <begin position="68"/>
        <end position="90"/>
    </location>
</feature>
<accession>A0AAF0XLR9</accession>
<dbReference type="KEGG" id="dcr:108195754"/>
<feature type="transmembrane region" description="Helical" evidence="7">
    <location>
        <begin position="540"/>
        <end position="559"/>
    </location>
</feature>
<feature type="transmembrane region" description="Helical" evidence="7">
    <location>
        <begin position="333"/>
        <end position="353"/>
    </location>
</feature>
<dbReference type="GO" id="GO:0022857">
    <property type="term" value="F:transmembrane transporter activity"/>
    <property type="evidence" value="ECO:0007669"/>
    <property type="project" value="InterPro"/>
</dbReference>
<evidence type="ECO:0000256" key="4">
    <source>
        <dbReference type="ARBA" id="ARBA00022989"/>
    </source>
</evidence>
<comment type="similarity">
    <text evidence="2">Belongs to the major facilitator superfamily. Proton-dependent oligopeptide transporter (POT/PTR) (TC 2.A.17) family.</text>
</comment>
<dbReference type="Gene3D" id="1.20.1250.20">
    <property type="entry name" value="MFS general substrate transporter like domains"/>
    <property type="match status" value="1"/>
</dbReference>
<evidence type="ECO:0000256" key="3">
    <source>
        <dbReference type="ARBA" id="ARBA00022692"/>
    </source>
</evidence>
<feature type="transmembrane region" description="Helical" evidence="7">
    <location>
        <begin position="414"/>
        <end position="431"/>
    </location>
</feature>
<evidence type="ECO:0000313" key="9">
    <source>
        <dbReference type="Proteomes" id="UP000077755"/>
    </source>
</evidence>
<feature type="transmembrane region" description="Helical" evidence="7">
    <location>
        <begin position="216"/>
        <end position="237"/>
    </location>
</feature>
<dbReference type="Pfam" id="PF00854">
    <property type="entry name" value="PTR2"/>
    <property type="match status" value="1"/>
</dbReference>